<reference evidence="2 3" key="1">
    <citation type="submission" date="2018-07" db="EMBL/GenBank/DDBJ databases">
        <title>Halioglobus sp. genome submission.</title>
        <authorList>
            <person name="Ye M.-Q."/>
            <person name="Du Z.-J."/>
        </authorList>
    </citation>
    <scope>NUCLEOTIDE SEQUENCE [LARGE SCALE GENOMIC DNA]</scope>
    <source>
        <strain evidence="2 3">U0301</strain>
    </source>
</reference>
<name>A0A3L7DXG1_9GAMM</name>
<accession>A0A3L7DXG1</accession>
<dbReference type="InterPro" id="IPR010982">
    <property type="entry name" value="Lambda_DNA-bd_dom_sf"/>
</dbReference>
<dbReference type="GO" id="GO:0003677">
    <property type="term" value="F:DNA binding"/>
    <property type="evidence" value="ECO:0007669"/>
    <property type="project" value="InterPro"/>
</dbReference>
<dbReference type="OrthoDB" id="5422231at2"/>
<evidence type="ECO:0000259" key="1">
    <source>
        <dbReference type="PROSITE" id="PS50943"/>
    </source>
</evidence>
<sequence length="111" mass="12350">MKTQATSTLPRAARQALVKLGEDIAVARKKRRISTVSMAERAFISRGTLYKVEKGDPSVSMGIYATVLSILGLVEGLGDVADRRTDILGLDIDEDRLPKKIQPRRRKRDRS</sequence>
<dbReference type="Proteomes" id="UP000265509">
    <property type="component" value="Unassembled WGS sequence"/>
</dbReference>
<dbReference type="AlphaFoldDB" id="A0A3L7DXG1"/>
<keyword evidence="3" id="KW-1185">Reference proteome</keyword>
<comment type="caution">
    <text evidence="2">The sequence shown here is derived from an EMBL/GenBank/DDBJ whole genome shotgun (WGS) entry which is preliminary data.</text>
</comment>
<proteinExistence type="predicted"/>
<dbReference type="EMBL" id="QRAN01000007">
    <property type="protein sequence ID" value="RLQ22257.1"/>
    <property type="molecule type" value="Genomic_DNA"/>
</dbReference>
<dbReference type="CDD" id="cd00093">
    <property type="entry name" value="HTH_XRE"/>
    <property type="match status" value="1"/>
</dbReference>
<dbReference type="InterPro" id="IPR001387">
    <property type="entry name" value="Cro/C1-type_HTH"/>
</dbReference>
<dbReference type="RefSeq" id="WP_117953731.1">
    <property type="nucleotide sequence ID" value="NZ_QRAN01000007.1"/>
</dbReference>
<dbReference type="PROSITE" id="PS50943">
    <property type="entry name" value="HTH_CROC1"/>
    <property type="match status" value="1"/>
</dbReference>
<dbReference type="SUPFAM" id="SSF47413">
    <property type="entry name" value="lambda repressor-like DNA-binding domains"/>
    <property type="match status" value="1"/>
</dbReference>
<dbReference type="Gene3D" id="1.10.260.40">
    <property type="entry name" value="lambda repressor-like DNA-binding domains"/>
    <property type="match status" value="1"/>
</dbReference>
<evidence type="ECO:0000313" key="3">
    <source>
        <dbReference type="Proteomes" id="UP000265509"/>
    </source>
</evidence>
<protein>
    <submittedName>
        <fullName evidence="2">XRE family transcriptional regulator</fullName>
    </submittedName>
</protein>
<gene>
    <name evidence="2" type="ORF">DWB85_08195</name>
</gene>
<evidence type="ECO:0000313" key="2">
    <source>
        <dbReference type="EMBL" id="RLQ22257.1"/>
    </source>
</evidence>
<feature type="domain" description="HTH cro/C1-type" evidence="1">
    <location>
        <begin position="24"/>
        <end position="77"/>
    </location>
</feature>
<organism evidence="2 3">
    <name type="scientific">Seongchinamella sediminis</name>
    <dbReference type="NCBI Taxonomy" id="2283635"/>
    <lineage>
        <taxon>Bacteria</taxon>
        <taxon>Pseudomonadati</taxon>
        <taxon>Pseudomonadota</taxon>
        <taxon>Gammaproteobacteria</taxon>
        <taxon>Cellvibrionales</taxon>
        <taxon>Halieaceae</taxon>
        <taxon>Seongchinamella</taxon>
    </lineage>
</organism>